<evidence type="ECO:0000313" key="4">
    <source>
        <dbReference type="Proteomes" id="UP000621856"/>
    </source>
</evidence>
<dbReference type="EMBL" id="VCJR02000001">
    <property type="protein sequence ID" value="NHK27514.1"/>
    <property type="molecule type" value="Genomic_DNA"/>
</dbReference>
<dbReference type="Proteomes" id="UP000818603">
    <property type="component" value="Unassembled WGS sequence"/>
</dbReference>
<protein>
    <submittedName>
        <fullName evidence="3">NAD(P)-dependent alcohol dehydrogenase</fullName>
    </submittedName>
    <submittedName>
        <fullName evidence="2">NADPH:quinone reductase</fullName>
    </submittedName>
</protein>
<dbReference type="SMART" id="SM00829">
    <property type="entry name" value="PKS_ER"/>
    <property type="match status" value="1"/>
</dbReference>
<dbReference type="SUPFAM" id="SSF50129">
    <property type="entry name" value="GroES-like"/>
    <property type="match status" value="1"/>
</dbReference>
<feature type="domain" description="Enoyl reductase (ER)" evidence="1">
    <location>
        <begin position="10"/>
        <end position="318"/>
    </location>
</feature>
<dbReference type="CDD" id="cd08267">
    <property type="entry name" value="MDR1"/>
    <property type="match status" value="1"/>
</dbReference>
<dbReference type="InterPro" id="IPR036291">
    <property type="entry name" value="NAD(P)-bd_dom_sf"/>
</dbReference>
<evidence type="ECO:0000313" key="5">
    <source>
        <dbReference type="Proteomes" id="UP000818603"/>
    </source>
</evidence>
<dbReference type="InterPro" id="IPR011032">
    <property type="entry name" value="GroES-like_sf"/>
</dbReference>
<reference evidence="3 5" key="2">
    <citation type="submission" date="2020-02" db="EMBL/GenBank/DDBJ databases">
        <title>Genome sequence of Parvularcula flava strain NH6-79.</title>
        <authorList>
            <person name="Abdul Karim M.H."/>
            <person name="Lam M.Q."/>
            <person name="Chen S.J."/>
            <person name="Yahya A."/>
            <person name="Shahir S."/>
            <person name="Shamsir M.S."/>
            <person name="Chong C.S."/>
        </authorList>
    </citation>
    <scope>NUCLEOTIDE SEQUENCE [LARGE SCALE GENOMIC DNA]</scope>
    <source>
        <strain evidence="3 5">NH6-79</strain>
    </source>
</reference>
<dbReference type="EMBL" id="BMGZ01000001">
    <property type="protein sequence ID" value="GGH95667.1"/>
    <property type="molecule type" value="Genomic_DNA"/>
</dbReference>
<sequence length="321" mass="35030">MRIVRCRAYGSPDVLHIEDVAVPEPKENEILIRVEASNLTAGDCELRRFDVALLFWLPLRLMFGVLRPRRLVLGQDVAGIIEKVGSKVTRLKPGDAVYGLTGMRFGGHADYVCLPENYCIGPRPANLSAAEAVSLPVGGYNASHFLRETALEESETILIHGAAGTIGTIVVQLAKNMGATVTAVDAGDKLPTLEALGADHVIDYRAEDFTKNRQQYDVIIDLVHRSPKAISSLKDGGYYLLGNPSAIQTLRGKRRLKKDGKTVIPALAAYSLENLDWLKELAEAGTLQPVVDRTYTLEEAAEGHRYVESGEKIGNVILVTE</sequence>
<dbReference type="AlphaFoldDB" id="A0A8J3A1J5"/>
<dbReference type="GO" id="GO:0016491">
    <property type="term" value="F:oxidoreductase activity"/>
    <property type="evidence" value="ECO:0007669"/>
    <property type="project" value="InterPro"/>
</dbReference>
<reference evidence="2" key="3">
    <citation type="submission" date="2020-09" db="EMBL/GenBank/DDBJ databases">
        <authorList>
            <person name="Sun Q."/>
            <person name="Zhou Y."/>
        </authorList>
    </citation>
    <scope>NUCLEOTIDE SEQUENCE</scope>
    <source>
        <strain evidence="2">CGMCC 1.14984</strain>
    </source>
</reference>
<dbReference type="Gene3D" id="3.90.180.10">
    <property type="entry name" value="Medium-chain alcohol dehydrogenases, catalytic domain"/>
    <property type="match status" value="1"/>
</dbReference>
<dbReference type="Pfam" id="PF13602">
    <property type="entry name" value="ADH_zinc_N_2"/>
    <property type="match status" value="1"/>
</dbReference>
<evidence type="ECO:0000259" key="1">
    <source>
        <dbReference type="SMART" id="SM00829"/>
    </source>
</evidence>
<dbReference type="Pfam" id="PF08240">
    <property type="entry name" value="ADH_N"/>
    <property type="match status" value="1"/>
</dbReference>
<dbReference type="RefSeq" id="WP_166426359.1">
    <property type="nucleotide sequence ID" value="NZ_BMGZ01000001.1"/>
</dbReference>
<gene>
    <name evidence="3" type="ORF">FF098_006320</name>
    <name evidence="2" type="ORF">GCM10011355_12750</name>
</gene>
<reference evidence="2" key="1">
    <citation type="journal article" date="2014" name="Int. J. Syst. Evol. Microbiol.">
        <title>Complete genome sequence of Corynebacterium casei LMG S-19264T (=DSM 44701T), isolated from a smear-ripened cheese.</title>
        <authorList>
            <consortium name="US DOE Joint Genome Institute (JGI-PGF)"/>
            <person name="Walter F."/>
            <person name="Albersmeier A."/>
            <person name="Kalinowski J."/>
            <person name="Ruckert C."/>
        </authorList>
    </citation>
    <scope>NUCLEOTIDE SEQUENCE</scope>
    <source>
        <strain evidence="2">CGMCC 1.14984</strain>
    </source>
</reference>
<dbReference type="PANTHER" id="PTHR44013:SF1">
    <property type="entry name" value="ZINC-TYPE ALCOHOL DEHYDROGENASE-LIKE PROTEIN C16A3.02C"/>
    <property type="match status" value="1"/>
</dbReference>
<dbReference type="Proteomes" id="UP000621856">
    <property type="component" value="Unassembled WGS sequence"/>
</dbReference>
<dbReference type="InterPro" id="IPR020843">
    <property type="entry name" value="ER"/>
</dbReference>
<accession>A0A8J3A1J5</accession>
<dbReference type="InterPro" id="IPR052733">
    <property type="entry name" value="Chloroplast_QOR"/>
</dbReference>
<name>A0A8J3A1J5_9PROT</name>
<dbReference type="Gene3D" id="3.40.50.720">
    <property type="entry name" value="NAD(P)-binding Rossmann-like Domain"/>
    <property type="match status" value="1"/>
</dbReference>
<organism evidence="2 4">
    <name type="scientific">Aquisalinus luteolus</name>
    <dbReference type="NCBI Taxonomy" id="1566827"/>
    <lineage>
        <taxon>Bacteria</taxon>
        <taxon>Pseudomonadati</taxon>
        <taxon>Pseudomonadota</taxon>
        <taxon>Alphaproteobacteria</taxon>
        <taxon>Parvularculales</taxon>
        <taxon>Parvularculaceae</taxon>
        <taxon>Aquisalinus</taxon>
    </lineage>
</organism>
<dbReference type="PANTHER" id="PTHR44013">
    <property type="entry name" value="ZINC-TYPE ALCOHOL DEHYDROGENASE-LIKE PROTEIN C16A3.02C"/>
    <property type="match status" value="1"/>
</dbReference>
<dbReference type="SUPFAM" id="SSF51735">
    <property type="entry name" value="NAD(P)-binding Rossmann-fold domains"/>
    <property type="match status" value="1"/>
</dbReference>
<evidence type="ECO:0000313" key="2">
    <source>
        <dbReference type="EMBL" id="GGH95667.1"/>
    </source>
</evidence>
<dbReference type="InterPro" id="IPR013154">
    <property type="entry name" value="ADH-like_N"/>
</dbReference>
<keyword evidence="5" id="KW-1185">Reference proteome</keyword>
<proteinExistence type="predicted"/>
<comment type="caution">
    <text evidence="2">The sequence shown here is derived from an EMBL/GenBank/DDBJ whole genome shotgun (WGS) entry which is preliminary data.</text>
</comment>
<evidence type="ECO:0000313" key="3">
    <source>
        <dbReference type="EMBL" id="NHK27514.1"/>
    </source>
</evidence>